<dbReference type="Gene3D" id="3.30.1380.10">
    <property type="match status" value="1"/>
</dbReference>
<dbReference type="eggNOG" id="COG3108">
    <property type="taxonomic scope" value="Bacteria"/>
</dbReference>
<organism evidence="2 3">
    <name type="scientific">Providencia alcalifaciens DSM 30120</name>
    <dbReference type="NCBI Taxonomy" id="520999"/>
    <lineage>
        <taxon>Bacteria</taxon>
        <taxon>Pseudomonadati</taxon>
        <taxon>Pseudomonadota</taxon>
        <taxon>Gammaproteobacteria</taxon>
        <taxon>Enterobacterales</taxon>
        <taxon>Morganellaceae</taxon>
        <taxon>Providencia</taxon>
    </lineage>
</organism>
<comment type="caution">
    <text evidence="2">The sequence shown here is derived from an EMBL/GenBank/DDBJ whole genome shotgun (WGS) entry which is preliminary data.</text>
</comment>
<gene>
    <name evidence="2" type="ORF">PROVALCAL_00295</name>
</gene>
<dbReference type="RefSeq" id="WP_006657281.1">
    <property type="nucleotide sequence ID" value="NZ_ABXW01000004.1"/>
</dbReference>
<proteinExistence type="predicted"/>
<protein>
    <submittedName>
        <fullName evidence="2">Peptidase M15</fullName>
    </submittedName>
</protein>
<dbReference type="InterPro" id="IPR009045">
    <property type="entry name" value="Zn_M74/Hedgehog-like"/>
</dbReference>
<evidence type="ECO:0000259" key="1">
    <source>
        <dbReference type="Pfam" id="PF08291"/>
    </source>
</evidence>
<evidence type="ECO:0000313" key="3">
    <source>
        <dbReference type="Proteomes" id="UP000003729"/>
    </source>
</evidence>
<reference evidence="2 3" key="1">
    <citation type="submission" date="2008-10" db="EMBL/GenBank/DDBJ databases">
        <title>Draft genome sequence of Providencia alcalifaciens (DSM 30120).</title>
        <authorList>
            <person name="Sudarsanam P."/>
            <person name="Ley R."/>
            <person name="Guruge J."/>
            <person name="Turnbaugh P.J."/>
            <person name="Mahowald M."/>
            <person name="Liep D."/>
            <person name="Gordon J."/>
        </authorList>
    </citation>
    <scope>NUCLEOTIDE SEQUENCE [LARGE SCALE GENOMIC DNA]</scope>
    <source>
        <strain evidence="2 3">DSM 30120</strain>
    </source>
</reference>
<dbReference type="Pfam" id="PF08291">
    <property type="entry name" value="Peptidase_M15_3"/>
    <property type="match status" value="1"/>
</dbReference>
<dbReference type="EMBL" id="ABXW01000004">
    <property type="protein sequence ID" value="EEB47700.1"/>
    <property type="molecule type" value="Genomic_DNA"/>
</dbReference>
<dbReference type="InterPro" id="IPR013230">
    <property type="entry name" value="Peptidase_M15A_C"/>
</dbReference>
<reference evidence="2 3" key="2">
    <citation type="submission" date="2008-10" db="EMBL/GenBank/DDBJ databases">
        <authorList>
            <person name="Fulton L."/>
            <person name="Clifton S."/>
            <person name="Fulton B."/>
            <person name="Xu J."/>
            <person name="Minx P."/>
            <person name="Pepin K.H."/>
            <person name="Johnson M."/>
            <person name="Bhonagiri V."/>
            <person name="Nash W.E."/>
            <person name="Mardis E.R."/>
            <person name="Wilson R.K."/>
        </authorList>
    </citation>
    <scope>NUCLEOTIDE SEQUENCE [LARGE SCALE GENOMIC DNA]</scope>
    <source>
        <strain evidence="2 3">DSM 30120</strain>
    </source>
</reference>
<dbReference type="Proteomes" id="UP000003729">
    <property type="component" value="Unassembled WGS sequence"/>
</dbReference>
<accession>B6XAE7</accession>
<dbReference type="GeneID" id="57291069"/>
<dbReference type="SUPFAM" id="SSF55166">
    <property type="entry name" value="Hedgehog/DD-peptidase"/>
    <property type="match status" value="1"/>
</dbReference>
<sequence length="120" mass="13298">MTKLSEHFNSTEFACKDGCGASDVDTELVTVLEDVREHFNQPVYVVSGRRCTKHNNAVGGAKHSQHLLGTAGDIKVKNVAPKGVADYLESKYPNQYGIGRYKTFTHIDVRKNKARWGSNS</sequence>
<feature type="domain" description="Peptidase M15A C-terminal" evidence="1">
    <location>
        <begin position="7"/>
        <end position="108"/>
    </location>
</feature>
<evidence type="ECO:0000313" key="2">
    <source>
        <dbReference type="EMBL" id="EEB47700.1"/>
    </source>
</evidence>
<name>B6XAE7_9GAMM</name>
<dbReference type="AlphaFoldDB" id="B6XAE7"/>